<dbReference type="Proteomes" id="UP000198538">
    <property type="component" value="Unassembled WGS sequence"/>
</dbReference>
<dbReference type="InterPro" id="IPR014710">
    <property type="entry name" value="RmlC-like_jellyroll"/>
</dbReference>
<dbReference type="STRING" id="582692.SAMN05720606_106207"/>
<feature type="domain" description="DUF985" evidence="1">
    <location>
        <begin position="27"/>
        <end position="166"/>
    </location>
</feature>
<dbReference type="Gene3D" id="2.60.120.10">
    <property type="entry name" value="Jelly Rolls"/>
    <property type="match status" value="1"/>
</dbReference>
<dbReference type="PANTHER" id="PTHR33387">
    <property type="entry name" value="RMLC-LIKE JELLY ROLL FOLD PROTEIN"/>
    <property type="match status" value="1"/>
</dbReference>
<gene>
    <name evidence="2" type="ORF">SAMN05720606_106207</name>
</gene>
<proteinExistence type="predicted"/>
<dbReference type="InterPro" id="IPR011051">
    <property type="entry name" value="RmlC_Cupin_sf"/>
</dbReference>
<dbReference type="AlphaFoldDB" id="A0A1G5H5J8"/>
<evidence type="ECO:0000313" key="3">
    <source>
        <dbReference type="Proteomes" id="UP000198538"/>
    </source>
</evidence>
<accession>A0A1G5H5J8</accession>
<dbReference type="CDD" id="cd06121">
    <property type="entry name" value="cupin_YML079wp"/>
    <property type="match status" value="1"/>
</dbReference>
<dbReference type="SUPFAM" id="SSF51182">
    <property type="entry name" value="RmlC-like cupins"/>
    <property type="match status" value="1"/>
</dbReference>
<sequence>MPQFGSIPENELEGRKQVMTAHELSPLVAALDMQPHVEGGWYKEVWKASYQIPQSVLPDAYSGPRFSASSTYFLLHAHEISEWHTVLSDELWLWHSGSPIELKLGGNGENPENEEVLILGMDIEAGQSPQVLVPAGVWQTARPLGDEPVLVTCVVAPGFHFDDFKLVSKG</sequence>
<organism evidence="2 3">
    <name type="scientific">Paenibacillus polysaccharolyticus</name>
    <dbReference type="NCBI Taxonomy" id="582692"/>
    <lineage>
        <taxon>Bacteria</taxon>
        <taxon>Bacillati</taxon>
        <taxon>Bacillota</taxon>
        <taxon>Bacilli</taxon>
        <taxon>Bacillales</taxon>
        <taxon>Paenibacillaceae</taxon>
        <taxon>Paenibacillus</taxon>
    </lineage>
</organism>
<dbReference type="Pfam" id="PF06172">
    <property type="entry name" value="Cupin_5"/>
    <property type="match status" value="1"/>
</dbReference>
<evidence type="ECO:0000313" key="2">
    <source>
        <dbReference type="EMBL" id="SCY58620.1"/>
    </source>
</evidence>
<dbReference type="PANTHER" id="PTHR33387:SF3">
    <property type="entry name" value="DUF985 DOMAIN-CONTAINING PROTEIN"/>
    <property type="match status" value="1"/>
</dbReference>
<dbReference type="InterPro" id="IPR009327">
    <property type="entry name" value="Cupin_DUF985"/>
</dbReference>
<dbReference type="InterPro" id="IPR039935">
    <property type="entry name" value="YML079W-like"/>
</dbReference>
<reference evidence="3" key="1">
    <citation type="submission" date="2016-10" db="EMBL/GenBank/DDBJ databases">
        <authorList>
            <person name="Varghese N."/>
            <person name="Submissions S."/>
        </authorList>
    </citation>
    <scope>NUCLEOTIDE SEQUENCE [LARGE SCALE GENOMIC DNA]</scope>
    <source>
        <strain evidence="3">BL9</strain>
    </source>
</reference>
<protein>
    <recommendedName>
        <fullName evidence="1">DUF985 domain-containing protein</fullName>
    </recommendedName>
</protein>
<evidence type="ECO:0000259" key="1">
    <source>
        <dbReference type="Pfam" id="PF06172"/>
    </source>
</evidence>
<dbReference type="EMBL" id="FMVM01000006">
    <property type="protein sequence ID" value="SCY58620.1"/>
    <property type="molecule type" value="Genomic_DNA"/>
</dbReference>
<keyword evidence="3" id="KW-1185">Reference proteome</keyword>
<name>A0A1G5H5J8_9BACL</name>